<dbReference type="EMBL" id="HBIW01024579">
    <property type="protein sequence ID" value="CAE0705742.1"/>
    <property type="molecule type" value="Transcribed_RNA"/>
</dbReference>
<sequence>MSALLLKKQADYLVHDSYTVETEDHEDHTFNGVMFDVEVLDRRPVQALVVDSIHVRGGLGQMSVWCVEGGRRGVEEKPAAWTQAFSRHVNASWRDFTSLKLEPPLVLLPGKTYGLYVHSADQGDDGVVYDNQRDEICHEDDYIRVFPGLAHLSPDPFGADGPWWGSPWRRRRAFVGKLSYGARYVLWRPVPAAHTRFDPTFRRGVVAAFYALTMGWGGLPTDCVLYILHLARYDWFEPPESETQETLPPPPPSPATAHRLLASQQQRYANDYSRFDNIRDSDDSSDSSDDDFHLATMT</sequence>
<feature type="compositionally biased region" description="Basic and acidic residues" evidence="1">
    <location>
        <begin position="273"/>
        <end position="282"/>
    </location>
</feature>
<reference evidence="3" key="2">
    <citation type="submission" date="2021-11" db="EMBL/GenBank/DDBJ databases">
        <authorList>
            <consortium name="Genoscope - CEA"/>
            <person name="William W."/>
        </authorList>
    </citation>
    <scope>NUCLEOTIDE SEQUENCE</scope>
</reference>
<evidence type="ECO:0000313" key="3">
    <source>
        <dbReference type="EMBL" id="CAH0376550.1"/>
    </source>
</evidence>
<feature type="region of interest" description="Disordered" evidence="1">
    <location>
        <begin position="272"/>
        <end position="298"/>
    </location>
</feature>
<dbReference type="OrthoDB" id="410247at2759"/>
<protein>
    <submittedName>
        <fullName evidence="2">Uncharacterized protein</fullName>
    </submittedName>
</protein>
<proteinExistence type="predicted"/>
<dbReference type="EMBL" id="CAKKNE010000005">
    <property type="protein sequence ID" value="CAH0376550.1"/>
    <property type="molecule type" value="Genomic_DNA"/>
</dbReference>
<reference evidence="2" key="1">
    <citation type="submission" date="2021-01" db="EMBL/GenBank/DDBJ databases">
        <authorList>
            <person name="Corre E."/>
            <person name="Pelletier E."/>
            <person name="Niang G."/>
            <person name="Scheremetjew M."/>
            <person name="Finn R."/>
            <person name="Kale V."/>
            <person name="Holt S."/>
            <person name="Cochrane G."/>
            <person name="Meng A."/>
            <person name="Brown T."/>
            <person name="Cohen L."/>
        </authorList>
    </citation>
    <scope>NUCLEOTIDE SEQUENCE</scope>
    <source>
        <strain evidence="2">CCMP1756</strain>
    </source>
</reference>
<accession>A0A7S4A7M3</accession>
<keyword evidence="4" id="KW-1185">Reference proteome</keyword>
<evidence type="ECO:0000256" key="1">
    <source>
        <dbReference type="SAM" id="MobiDB-lite"/>
    </source>
</evidence>
<organism evidence="2">
    <name type="scientific">Pelagomonas calceolata</name>
    <dbReference type="NCBI Taxonomy" id="35677"/>
    <lineage>
        <taxon>Eukaryota</taxon>
        <taxon>Sar</taxon>
        <taxon>Stramenopiles</taxon>
        <taxon>Ochrophyta</taxon>
        <taxon>Pelagophyceae</taxon>
        <taxon>Pelagomonadales</taxon>
        <taxon>Pelagomonadaceae</taxon>
        <taxon>Pelagomonas</taxon>
    </lineage>
</organism>
<evidence type="ECO:0000313" key="2">
    <source>
        <dbReference type="EMBL" id="CAE0705742.1"/>
    </source>
</evidence>
<gene>
    <name evidence="2" type="ORF">PCAL00307_LOCUS21192</name>
    <name evidence="3" type="ORF">PECAL_5P11470</name>
</gene>
<dbReference type="Proteomes" id="UP000789595">
    <property type="component" value="Unassembled WGS sequence"/>
</dbReference>
<name>A0A7S4A7M3_9STRA</name>
<dbReference type="AlphaFoldDB" id="A0A7S4A7M3"/>
<evidence type="ECO:0000313" key="4">
    <source>
        <dbReference type="Proteomes" id="UP000789595"/>
    </source>
</evidence>